<evidence type="ECO:0000256" key="4">
    <source>
        <dbReference type="ARBA" id="ARBA00032315"/>
    </source>
</evidence>
<evidence type="ECO:0000313" key="9">
    <source>
        <dbReference type="EMBL" id="PSK34739.1"/>
    </source>
</evidence>
<dbReference type="GO" id="GO:0017087">
    <property type="term" value="C:mitochondrial processing peptidase complex"/>
    <property type="evidence" value="ECO:0007669"/>
    <property type="project" value="EnsemblFungi"/>
</dbReference>
<proteinExistence type="inferred from homology"/>
<dbReference type="InterPro" id="IPR011249">
    <property type="entry name" value="Metalloenz_LuxS/M16"/>
</dbReference>
<feature type="domain" description="Peptidase M16 N-terminal" evidence="7">
    <location>
        <begin position="30"/>
        <end position="174"/>
    </location>
</feature>
<dbReference type="EMBL" id="PYFQ01000019">
    <property type="protein sequence ID" value="PSK34739.1"/>
    <property type="molecule type" value="Genomic_DNA"/>
</dbReference>
<dbReference type="RefSeq" id="XP_024711625.1">
    <property type="nucleotide sequence ID" value="XM_024860246.1"/>
</dbReference>
<sequence length="493" mass="54170">MLSRTARLAHRRLLSSAVPIETTKLANGLRVVTDSTPGHFSALGAYIDAGLRYETDATSGHSHLMDRLAFKSTSQRSGIQMMDDLARLGGNFMAGAQRESIMYQSLVFNKDVNKMFDCIAETIREPQLTESEIAEAGDTVAYELSELIHKHDLFLPEVLHAAAYPDNTLGRPLHGLPESLENLTPEGIVGFHKQFYTPENTVIALVGVDHQKALDMVQLRLGDWKNLGIPIAHEPAVYKGGEVALPYQEPLYSNLPKLVHMQIAFETSGLLSEDLYALATLQKLLGGGSSFSAGGPGKGMFLRLFRVLNQYPFVENCLCFNHAYTDLGLFGITISCYVGHGEYMAQVAAHEFAKVLETDIGKGGITSQEFRRAKNQLISSLLMNVESKLAALEDIGRQVQCQGKVTSVDEMVQKIEALTISDVRNVAQKVFSGNGNGQKQSPPSVAIQGDRAEIGDVEFVLRYFGLGSWSTPAPSEPRDYSKHNESSLRKWFS</sequence>
<dbReference type="PANTHER" id="PTHR11851:SF49">
    <property type="entry name" value="MITOCHONDRIAL-PROCESSING PEPTIDASE SUBUNIT ALPHA"/>
    <property type="match status" value="1"/>
</dbReference>
<dbReference type="VEuPathDB" id="FungiDB:C7M61_004933"/>
<evidence type="ECO:0000256" key="5">
    <source>
        <dbReference type="RuleBase" id="RU004447"/>
    </source>
</evidence>
<feature type="region of interest" description="Disordered" evidence="6">
    <location>
        <begin position="472"/>
        <end position="493"/>
    </location>
</feature>
<evidence type="ECO:0000259" key="8">
    <source>
        <dbReference type="Pfam" id="PF05193"/>
    </source>
</evidence>
<dbReference type="Pfam" id="PF05193">
    <property type="entry name" value="Peptidase_M16_C"/>
    <property type="match status" value="1"/>
</dbReference>
<dbReference type="OrthoDB" id="277191at2759"/>
<dbReference type="GO" id="GO:0061133">
    <property type="term" value="F:endopeptidase activator activity"/>
    <property type="evidence" value="ECO:0007669"/>
    <property type="project" value="EnsemblFungi"/>
</dbReference>
<dbReference type="Pfam" id="PF00675">
    <property type="entry name" value="Peptidase_M16"/>
    <property type="match status" value="1"/>
</dbReference>
<protein>
    <recommendedName>
        <fullName evidence="3">Alpha-MPP</fullName>
    </recommendedName>
    <alternativeName>
        <fullName evidence="4">Inactive zinc metalloprotease alpha</fullName>
    </alternativeName>
</protein>
<dbReference type="PANTHER" id="PTHR11851">
    <property type="entry name" value="METALLOPROTEASE"/>
    <property type="match status" value="1"/>
</dbReference>
<dbReference type="GO" id="GO:0004222">
    <property type="term" value="F:metalloendopeptidase activity"/>
    <property type="evidence" value="ECO:0007669"/>
    <property type="project" value="EnsemblFungi"/>
</dbReference>
<dbReference type="AlphaFoldDB" id="A0A2P7YFJ5"/>
<dbReference type="InterPro" id="IPR050361">
    <property type="entry name" value="MPP/UQCRC_Complex"/>
</dbReference>
<accession>A0A2P7YFJ5</accession>
<reference evidence="9 10" key="1">
    <citation type="submission" date="2018-03" db="EMBL/GenBank/DDBJ databases">
        <title>Candida pseudohaemulonii genome assembly and annotation.</title>
        <authorList>
            <person name="Munoz J.F."/>
            <person name="Gade L.G."/>
            <person name="Chow N.A."/>
            <person name="Litvintseva A.P."/>
            <person name="Loparev V.N."/>
            <person name="Cuomo C.A."/>
        </authorList>
    </citation>
    <scope>NUCLEOTIDE SEQUENCE [LARGE SCALE GENOMIC DNA]</scope>
    <source>
        <strain evidence="9 10">B12108</strain>
    </source>
</reference>
<dbReference type="InterPro" id="IPR001431">
    <property type="entry name" value="Pept_M16_Zn_BS"/>
</dbReference>
<dbReference type="PROSITE" id="PS00143">
    <property type="entry name" value="INSULINASE"/>
    <property type="match status" value="1"/>
</dbReference>
<comment type="similarity">
    <text evidence="2 5">Belongs to the peptidase M16 family.</text>
</comment>
<name>A0A2P7YFJ5_9ASCO</name>
<evidence type="ECO:0000313" key="10">
    <source>
        <dbReference type="Proteomes" id="UP000241107"/>
    </source>
</evidence>
<evidence type="ECO:0000259" key="7">
    <source>
        <dbReference type="Pfam" id="PF00675"/>
    </source>
</evidence>
<dbReference type="SUPFAM" id="SSF63411">
    <property type="entry name" value="LuxS/MPP-like metallohydrolase"/>
    <property type="match status" value="2"/>
</dbReference>
<dbReference type="Gene3D" id="3.30.830.10">
    <property type="entry name" value="Metalloenzyme, LuxS/M16 peptidase-like"/>
    <property type="match status" value="2"/>
</dbReference>
<dbReference type="GO" id="GO:0046872">
    <property type="term" value="F:metal ion binding"/>
    <property type="evidence" value="ECO:0007669"/>
    <property type="project" value="InterPro"/>
</dbReference>
<dbReference type="InterPro" id="IPR007863">
    <property type="entry name" value="Peptidase_M16_C"/>
</dbReference>
<dbReference type="Proteomes" id="UP000241107">
    <property type="component" value="Unassembled WGS sequence"/>
</dbReference>
<keyword evidence="10" id="KW-1185">Reference proteome</keyword>
<comment type="caution">
    <text evidence="9">The sequence shown here is derived from an EMBL/GenBank/DDBJ whole genome shotgun (WGS) entry which is preliminary data.</text>
</comment>
<feature type="domain" description="Peptidase M16 C-terminal" evidence="8">
    <location>
        <begin position="183"/>
        <end position="377"/>
    </location>
</feature>
<feature type="compositionally biased region" description="Basic and acidic residues" evidence="6">
    <location>
        <begin position="476"/>
        <end position="493"/>
    </location>
</feature>
<gene>
    <name evidence="9" type="ORF">C7M61_004933</name>
</gene>
<comment type="function">
    <text evidence="1">Substrate recognition and binding subunit of the essential mitochondrial processing protease (MPP), which cleaves the mitochondrial sequence off newly imported precursors proteins.</text>
</comment>
<evidence type="ECO:0000256" key="2">
    <source>
        <dbReference type="ARBA" id="ARBA00007261"/>
    </source>
</evidence>
<dbReference type="STRING" id="418784.A0A2P7YFJ5"/>
<evidence type="ECO:0000256" key="6">
    <source>
        <dbReference type="SAM" id="MobiDB-lite"/>
    </source>
</evidence>
<dbReference type="InterPro" id="IPR011765">
    <property type="entry name" value="Pept_M16_N"/>
</dbReference>
<evidence type="ECO:0000256" key="1">
    <source>
        <dbReference type="ARBA" id="ARBA00002123"/>
    </source>
</evidence>
<dbReference type="GeneID" id="36568320"/>
<evidence type="ECO:0000256" key="3">
    <source>
        <dbReference type="ARBA" id="ARBA00030006"/>
    </source>
</evidence>
<organism evidence="9 10">
    <name type="scientific">Candidozyma pseudohaemuli</name>
    <dbReference type="NCBI Taxonomy" id="418784"/>
    <lineage>
        <taxon>Eukaryota</taxon>
        <taxon>Fungi</taxon>
        <taxon>Dikarya</taxon>
        <taxon>Ascomycota</taxon>
        <taxon>Saccharomycotina</taxon>
        <taxon>Pichiomycetes</taxon>
        <taxon>Metschnikowiaceae</taxon>
        <taxon>Candidozyma</taxon>
    </lineage>
</organism>
<dbReference type="GO" id="GO:0006627">
    <property type="term" value="P:protein processing involved in protein targeting to mitochondrion"/>
    <property type="evidence" value="ECO:0007669"/>
    <property type="project" value="EnsemblFungi"/>
</dbReference>